<proteinExistence type="predicted"/>
<evidence type="ECO:0000256" key="8">
    <source>
        <dbReference type="ARBA" id="ARBA00023136"/>
    </source>
</evidence>
<keyword evidence="8 11" id="KW-0472">Membrane</keyword>
<evidence type="ECO:0000256" key="6">
    <source>
        <dbReference type="ARBA" id="ARBA00023053"/>
    </source>
</evidence>
<evidence type="ECO:0000256" key="10">
    <source>
        <dbReference type="SAM" id="MobiDB-lite"/>
    </source>
</evidence>
<dbReference type="Pfam" id="PF00999">
    <property type="entry name" value="Na_H_Exchanger"/>
    <property type="match status" value="1"/>
</dbReference>
<feature type="transmembrane region" description="Helical" evidence="11">
    <location>
        <begin position="130"/>
        <end position="151"/>
    </location>
</feature>
<dbReference type="GO" id="GO:0015386">
    <property type="term" value="F:potassium:proton antiporter activity"/>
    <property type="evidence" value="ECO:0007669"/>
    <property type="project" value="TreeGrafter"/>
</dbReference>
<evidence type="ECO:0000256" key="11">
    <source>
        <dbReference type="SAM" id="Phobius"/>
    </source>
</evidence>
<evidence type="ECO:0000313" key="13">
    <source>
        <dbReference type="EMBL" id="CEM42182.1"/>
    </source>
</evidence>
<gene>
    <name evidence="13" type="ORF">Cvel_6470</name>
</gene>
<comment type="subcellular location">
    <subcellularLocation>
        <location evidence="1">Cell membrane</location>
        <topology evidence="1">Multi-pass membrane protein</topology>
    </subcellularLocation>
</comment>
<dbReference type="Gene3D" id="6.10.140.1330">
    <property type="match status" value="1"/>
</dbReference>
<evidence type="ECO:0000256" key="4">
    <source>
        <dbReference type="ARBA" id="ARBA00022692"/>
    </source>
</evidence>
<sequence length="297" mass="32034">MSSQPFLQVGYFGPVSVPDSARSAVSVSVSDSIYETRAAVSALSLLTDAGNPPTAFGLHEKITPDLETERQQELGETGDPSSSTVDKNTATATVPLHDAEVPKEGQTKRMSRKEAISTEFRREGEEISHALEFFTLCFLAASAVGFVIELLPVSLRPPVSIAHFAAGMLLFIIVERSNLGITSEVVLGVAEMHPNVMVYVLVPILLYSAASCTNWHVFNKIVWSALLLAILGVVFQIFVLGFVIWFFLTDETGRPFSFPWAAMIASILSATDPVAVVVALHELNAPEKLAASKANLT</sequence>
<name>A0A0G4HDW0_9ALVE</name>
<evidence type="ECO:0000256" key="9">
    <source>
        <dbReference type="ARBA" id="ARBA00023201"/>
    </source>
</evidence>
<dbReference type="InterPro" id="IPR006153">
    <property type="entry name" value="Cation/H_exchanger_TM"/>
</dbReference>
<dbReference type="VEuPathDB" id="CryptoDB:Cvel_6470"/>
<evidence type="ECO:0000259" key="12">
    <source>
        <dbReference type="Pfam" id="PF00999"/>
    </source>
</evidence>
<keyword evidence="5 11" id="KW-1133">Transmembrane helix</keyword>
<dbReference type="InterPro" id="IPR018422">
    <property type="entry name" value="Cation/H_exchanger_CPA1"/>
</dbReference>
<organism evidence="13">
    <name type="scientific">Chromera velia CCMP2878</name>
    <dbReference type="NCBI Taxonomy" id="1169474"/>
    <lineage>
        <taxon>Eukaryota</taxon>
        <taxon>Sar</taxon>
        <taxon>Alveolata</taxon>
        <taxon>Colpodellida</taxon>
        <taxon>Chromeraceae</taxon>
        <taxon>Chromera</taxon>
    </lineage>
</organism>
<keyword evidence="6" id="KW-0915">Sodium</keyword>
<protein>
    <recommendedName>
        <fullName evidence="12">Cation/H+ exchanger transmembrane domain-containing protein</fullName>
    </recommendedName>
</protein>
<feature type="transmembrane region" description="Helical" evidence="11">
    <location>
        <begin position="157"/>
        <end position="175"/>
    </location>
</feature>
<dbReference type="PANTHER" id="PTHR10110">
    <property type="entry name" value="SODIUM/HYDROGEN EXCHANGER"/>
    <property type="match status" value="1"/>
</dbReference>
<evidence type="ECO:0000256" key="5">
    <source>
        <dbReference type="ARBA" id="ARBA00022989"/>
    </source>
</evidence>
<accession>A0A0G4HDW0</accession>
<keyword evidence="9" id="KW-0739">Sodium transport</keyword>
<dbReference type="PhylomeDB" id="A0A0G4HDW0"/>
<dbReference type="GO" id="GO:0051453">
    <property type="term" value="P:regulation of intracellular pH"/>
    <property type="evidence" value="ECO:0007669"/>
    <property type="project" value="TreeGrafter"/>
</dbReference>
<evidence type="ECO:0000256" key="3">
    <source>
        <dbReference type="ARBA" id="ARBA00022475"/>
    </source>
</evidence>
<feature type="domain" description="Cation/H+ exchanger transmembrane" evidence="12">
    <location>
        <begin position="155"/>
        <end position="289"/>
    </location>
</feature>
<dbReference type="EMBL" id="CDMZ01002397">
    <property type="protein sequence ID" value="CEM42182.1"/>
    <property type="molecule type" value="Genomic_DNA"/>
</dbReference>
<keyword evidence="7" id="KW-0406">Ion transport</keyword>
<feature type="compositionally biased region" description="Polar residues" evidence="10">
    <location>
        <begin position="79"/>
        <end position="92"/>
    </location>
</feature>
<feature type="transmembrane region" description="Helical" evidence="11">
    <location>
        <begin position="196"/>
        <end position="217"/>
    </location>
</feature>
<feature type="transmembrane region" description="Helical" evidence="11">
    <location>
        <begin position="260"/>
        <end position="280"/>
    </location>
</feature>
<feature type="region of interest" description="Disordered" evidence="10">
    <location>
        <begin position="68"/>
        <end position="114"/>
    </location>
</feature>
<dbReference type="GO" id="GO:0005886">
    <property type="term" value="C:plasma membrane"/>
    <property type="evidence" value="ECO:0007669"/>
    <property type="project" value="UniProtKB-SubCell"/>
</dbReference>
<feature type="transmembrane region" description="Helical" evidence="11">
    <location>
        <begin position="223"/>
        <end position="248"/>
    </location>
</feature>
<dbReference type="AlphaFoldDB" id="A0A0G4HDW0"/>
<keyword evidence="4 11" id="KW-0812">Transmembrane</keyword>
<reference evidence="13" key="1">
    <citation type="submission" date="2014-11" db="EMBL/GenBank/DDBJ databases">
        <authorList>
            <person name="Otto D Thomas"/>
            <person name="Naeem Raeece"/>
        </authorList>
    </citation>
    <scope>NUCLEOTIDE SEQUENCE</scope>
</reference>
<dbReference type="GO" id="GO:0015385">
    <property type="term" value="F:sodium:proton antiporter activity"/>
    <property type="evidence" value="ECO:0007669"/>
    <property type="project" value="InterPro"/>
</dbReference>
<keyword evidence="2" id="KW-0813">Transport</keyword>
<feature type="compositionally biased region" description="Basic and acidic residues" evidence="10">
    <location>
        <begin position="97"/>
        <end position="114"/>
    </location>
</feature>
<evidence type="ECO:0000256" key="1">
    <source>
        <dbReference type="ARBA" id="ARBA00004651"/>
    </source>
</evidence>
<keyword evidence="3" id="KW-1003">Cell membrane</keyword>
<evidence type="ECO:0000256" key="2">
    <source>
        <dbReference type="ARBA" id="ARBA00022448"/>
    </source>
</evidence>
<dbReference type="GO" id="GO:0098719">
    <property type="term" value="P:sodium ion import across plasma membrane"/>
    <property type="evidence" value="ECO:0007669"/>
    <property type="project" value="TreeGrafter"/>
</dbReference>
<dbReference type="PANTHER" id="PTHR10110:SF86">
    <property type="entry name" value="SODIUM_HYDROGEN EXCHANGER 7"/>
    <property type="match status" value="1"/>
</dbReference>
<evidence type="ECO:0000256" key="7">
    <source>
        <dbReference type="ARBA" id="ARBA00023065"/>
    </source>
</evidence>